<evidence type="ECO:0000313" key="2">
    <source>
        <dbReference type="Proteomes" id="UP001155586"/>
    </source>
</evidence>
<gene>
    <name evidence="1" type="ORF">MD483_17655</name>
</gene>
<feature type="non-terminal residue" evidence="1">
    <location>
        <position position="1"/>
    </location>
</feature>
<accession>A0A9X3CHT9</accession>
<dbReference type="Proteomes" id="UP001155586">
    <property type="component" value="Unassembled WGS sequence"/>
</dbReference>
<sequence length="123" mass="14403">DLYNYRVCGIFGYNYADFKLDASAIEQNTHSVFETLQEIKHDHCDVFLMWHEILDGFERIWDVDYTTNEFQVAEIADLAPHKFYMMVSKKNPQAESIKTLLNIEIGELKESGELDKIIQSHLK</sequence>
<keyword evidence="2" id="KW-1185">Reference proteome</keyword>
<organism evidence="1 2">
    <name type="scientific">Vibrio paucivorans</name>
    <dbReference type="NCBI Taxonomy" id="2829489"/>
    <lineage>
        <taxon>Bacteria</taxon>
        <taxon>Pseudomonadati</taxon>
        <taxon>Pseudomonadota</taxon>
        <taxon>Gammaproteobacteria</taxon>
        <taxon>Vibrionales</taxon>
        <taxon>Vibrionaceae</taxon>
        <taxon>Vibrio</taxon>
    </lineage>
</organism>
<dbReference type="EMBL" id="JAKRRX010000129">
    <property type="protein sequence ID" value="MCW8335639.1"/>
    <property type="molecule type" value="Genomic_DNA"/>
</dbReference>
<comment type="caution">
    <text evidence="1">The sequence shown here is derived from an EMBL/GenBank/DDBJ whole genome shotgun (WGS) entry which is preliminary data.</text>
</comment>
<dbReference type="AlphaFoldDB" id="A0A9X3CHT9"/>
<proteinExistence type="predicted"/>
<evidence type="ECO:0000313" key="1">
    <source>
        <dbReference type="EMBL" id="MCW8335639.1"/>
    </source>
</evidence>
<reference evidence="1" key="1">
    <citation type="submission" date="2022-02" db="EMBL/GenBank/DDBJ databases">
        <title>Vibrio sp. nov., a new bacterium isolated from Bohai sea, China.</title>
        <authorList>
            <person name="Yuan Y."/>
        </authorList>
    </citation>
    <scope>NUCLEOTIDE SEQUENCE</scope>
    <source>
        <strain evidence="1">DBSS07</strain>
    </source>
</reference>
<name>A0A9X3CHT9_9VIBR</name>
<dbReference type="SUPFAM" id="SSF53850">
    <property type="entry name" value="Periplasmic binding protein-like II"/>
    <property type="match status" value="1"/>
</dbReference>
<protein>
    <submittedName>
        <fullName evidence="1">Transporter substrate-binding domain-containing protein</fullName>
    </submittedName>
</protein>